<gene>
    <name evidence="2" type="ORF">GCM10011578_067140</name>
</gene>
<reference evidence="2" key="1">
    <citation type="journal article" date="2014" name="Int. J. Syst. Evol. Microbiol.">
        <title>Complete genome sequence of Corynebacterium casei LMG S-19264T (=DSM 44701T), isolated from a smear-ripened cheese.</title>
        <authorList>
            <consortium name="US DOE Joint Genome Institute (JGI-PGF)"/>
            <person name="Walter F."/>
            <person name="Albersmeier A."/>
            <person name="Kalinowski J."/>
            <person name="Ruckert C."/>
        </authorList>
    </citation>
    <scope>NUCLEOTIDE SEQUENCE</scope>
    <source>
        <strain evidence="2">CGMCC 4.7110</strain>
    </source>
</reference>
<keyword evidence="3" id="KW-1185">Reference proteome</keyword>
<protein>
    <recommendedName>
        <fullName evidence="4">MmyB-like transcription regulator ligand binding domain-containing protein</fullName>
    </recommendedName>
</protein>
<comment type="caution">
    <text evidence="2">The sequence shown here is derived from an EMBL/GenBank/DDBJ whole genome shotgun (WGS) entry which is preliminary data.</text>
</comment>
<dbReference type="EMBL" id="BMML01000018">
    <property type="protein sequence ID" value="GGN30204.1"/>
    <property type="molecule type" value="Genomic_DNA"/>
</dbReference>
<accession>A0A917XJX9</accession>
<evidence type="ECO:0000313" key="3">
    <source>
        <dbReference type="Proteomes" id="UP000653411"/>
    </source>
</evidence>
<evidence type="ECO:0008006" key="4">
    <source>
        <dbReference type="Google" id="ProtNLM"/>
    </source>
</evidence>
<dbReference type="Proteomes" id="UP000653411">
    <property type="component" value="Unassembled WGS sequence"/>
</dbReference>
<name>A0A917XJX9_9ACTN</name>
<organism evidence="2 3">
    <name type="scientific">Streptomyces fuscichromogenes</name>
    <dbReference type="NCBI Taxonomy" id="1324013"/>
    <lineage>
        <taxon>Bacteria</taxon>
        <taxon>Bacillati</taxon>
        <taxon>Actinomycetota</taxon>
        <taxon>Actinomycetes</taxon>
        <taxon>Kitasatosporales</taxon>
        <taxon>Streptomycetaceae</taxon>
        <taxon>Streptomyces</taxon>
    </lineage>
</organism>
<dbReference type="AlphaFoldDB" id="A0A917XJX9"/>
<sequence length="144" mass="15690">MDATYTVLDANRGIAMLLEGVPESLRAWRGRLLEQMERQIALHRCTAFRELYEEVAGCPPQAGADDGSTCPTSPTEPSEPDEPDEPAAYFALPMRIEHAGRVLSFVSSISTFTTPMDVTVAEPAIETFLPTDPATAKYLNSLVS</sequence>
<reference evidence="2" key="2">
    <citation type="submission" date="2020-09" db="EMBL/GenBank/DDBJ databases">
        <authorList>
            <person name="Sun Q."/>
            <person name="Zhou Y."/>
        </authorList>
    </citation>
    <scope>NUCLEOTIDE SEQUENCE</scope>
    <source>
        <strain evidence="2">CGMCC 4.7110</strain>
    </source>
</reference>
<evidence type="ECO:0000313" key="2">
    <source>
        <dbReference type="EMBL" id="GGN30204.1"/>
    </source>
</evidence>
<evidence type="ECO:0000256" key="1">
    <source>
        <dbReference type="SAM" id="MobiDB-lite"/>
    </source>
</evidence>
<feature type="region of interest" description="Disordered" evidence="1">
    <location>
        <begin position="58"/>
        <end position="86"/>
    </location>
</feature>
<proteinExistence type="predicted"/>